<sequence length="73" mass="8602">MKVKLWRPVHLRTCGCPRLLLLLAFSQIPRLTRVRLARRIPGYYTLRTHPTRHRYAATPSYQQPAVSDRPRPP</sequence>
<dbReference type="EMBL" id="GGFL01011436">
    <property type="protein sequence ID" value="MBW75614.1"/>
    <property type="molecule type" value="Transcribed_RNA"/>
</dbReference>
<name>A0A2M4DDD0_ANODA</name>
<protein>
    <submittedName>
        <fullName evidence="1">Putative secreted protein</fullName>
    </submittedName>
</protein>
<evidence type="ECO:0000313" key="1">
    <source>
        <dbReference type="EMBL" id="MBW75614.1"/>
    </source>
</evidence>
<accession>A0A2M4DDD0</accession>
<proteinExistence type="predicted"/>
<reference evidence="1" key="1">
    <citation type="submission" date="2018-01" db="EMBL/GenBank/DDBJ databases">
        <title>An insight into the sialome of Amazonian anophelines.</title>
        <authorList>
            <person name="Ribeiro J.M."/>
            <person name="Scarpassa V."/>
            <person name="Calvo E."/>
        </authorList>
    </citation>
    <scope>NUCLEOTIDE SEQUENCE</scope>
</reference>
<organism evidence="1">
    <name type="scientific">Anopheles darlingi</name>
    <name type="common">Mosquito</name>
    <dbReference type="NCBI Taxonomy" id="43151"/>
    <lineage>
        <taxon>Eukaryota</taxon>
        <taxon>Metazoa</taxon>
        <taxon>Ecdysozoa</taxon>
        <taxon>Arthropoda</taxon>
        <taxon>Hexapoda</taxon>
        <taxon>Insecta</taxon>
        <taxon>Pterygota</taxon>
        <taxon>Neoptera</taxon>
        <taxon>Endopterygota</taxon>
        <taxon>Diptera</taxon>
        <taxon>Nematocera</taxon>
        <taxon>Culicoidea</taxon>
        <taxon>Culicidae</taxon>
        <taxon>Anophelinae</taxon>
        <taxon>Anopheles</taxon>
    </lineage>
</organism>
<dbReference type="AlphaFoldDB" id="A0A2M4DDD0"/>